<evidence type="ECO:0000313" key="10">
    <source>
        <dbReference type="EMBL" id="SUZ54563.1"/>
    </source>
</evidence>
<evidence type="ECO:0000256" key="1">
    <source>
        <dbReference type="ARBA" id="ARBA00001974"/>
    </source>
</evidence>
<evidence type="ECO:0000259" key="7">
    <source>
        <dbReference type="Pfam" id="PF00441"/>
    </source>
</evidence>
<dbReference type="InterPro" id="IPR036250">
    <property type="entry name" value="AcylCo_DH-like_C"/>
</dbReference>
<accession>A0A381NM03</accession>
<dbReference type="Pfam" id="PF02770">
    <property type="entry name" value="Acyl-CoA_dh_M"/>
    <property type="match status" value="1"/>
</dbReference>
<feature type="domain" description="Acyl-CoA oxidase/dehydrogenase middle" evidence="8">
    <location>
        <begin position="122"/>
        <end position="220"/>
    </location>
</feature>
<comment type="similarity">
    <text evidence="2">Belongs to the acyl-CoA dehydrogenase family.</text>
</comment>
<dbReference type="EMBL" id="UINC01000395">
    <property type="protein sequence ID" value="SUZ54563.1"/>
    <property type="molecule type" value="Genomic_DNA"/>
</dbReference>
<dbReference type="PANTHER" id="PTHR48083">
    <property type="entry name" value="MEDIUM-CHAIN SPECIFIC ACYL-COA DEHYDROGENASE, MITOCHONDRIAL-RELATED"/>
    <property type="match status" value="1"/>
</dbReference>
<gene>
    <name evidence="10" type="ORF">METZ01_LOCUS7417</name>
</gene>
<protein>
    <recommendedName>
        <fullName evidence="3">Medium-chain specific acyl-CoA dehydrogenase, mitochondrial</fullName>
    </recommendedName>
</protein>
<dbReference type="Pfam" id="PF00441">
    <property type="entry name" value="Acyl-CoA_dh_1"/>
    <property type="match status" value="1"/>
</dbReference>
<dbReference type="SUPFAM" id="SSF47203">
    <property type="entry name" value="Acyl-CoA dehydrogenase C-terminal domain-like"/>
    <property type="match status" value="1"/>
</dbReference>
<evidence type="ECO:0000259" key="8">
    <source>
        <dbReference type="Pfam" id="PF02770"/>
    </source>
</evidence>
<dbReference type="PROSITE" id="PS00073">
    <property type="entry name" value="ACYL_COA_DH_2"/>
    <property type="match status" value="1"/>
</dbReference>
<dbReference type="SUPFAM" id="SSF56645">
    <property type="entry name" value="Acyl-CoA dehydrogenase NM domain-like"/>
    <property type="match status" value="1"/>
</dbReference>
<dbReference type="Gene3D" id="1.10.540.10">
    <property type="entry name" value="Acyl-CoA dehydrogenase/oxidase, N-terminal domain"/>
    <property type="match status" value="1"/>
</dbReference>
<dbReference type="Gene3D" id="2.40.110.10">
    <property type="entry name" value="Butyryl-CoA Dehydrogenase, subunit A, domain 2"/>
    <property type="match status" value="1"/>
</dbReference>
<evidence type="ECO:0000256" key="2">
    <source>
        <dbReference type="ARBA" id="ARBA00009347"/>
    </source>
</evidence>
<comment type="cofactor">
    <cofactor evidence="1">
        <name>FAD</name>
        <dbReference type="ChEBI" id="CHEBI:57692"/>
    </cofactor>
</comment>
<dbReference type="InterPro" id="IPR006091">
    <property type="entry name" value="Acyl-CoA_Oxase/DH_mid-dom"/>
</dbReference>
<dbReference type="InterPro" id="IPR013786">
    <property type="entry name" value="AcylCoA_DH/ox_N"/>
</dbReference>
<keyword evidence="4" id="KW-0285">Flavoprotein</keyword>
<dbReference type="Pfam" id="PF02771">
    <property type="entry name" value="Acyl-CoA_dh_N"/>
    <property type="match status" value="1"/>
</dbReference>
<dbReference type="InterPro" id="IPR046373">
    <property type="entry name" value="Acyl-CoA_Oxase/DH_mid-dom_sf"/>
</dbReference>
<dbReference type="InterPro" id="IPR050741">
    <property type="entry name" value="Acyl-CoA_dehydrogenase"/>
</dbReference>
<dbReference type="GO" id="GO:0003995">
    <property type="term" value="F:acyl-CoA dehydrogenase activity"/>
    <property type="evidence" value="ECO:0007669"/>
    <property type="project" value="InterPro"/>
</dbReference>
<dbReference type="PANTHER" id="PTHR48083:SF2">
    <property type="entry name" value="MEDIUM-CHAIN SPECIFIC ACYL-COA DEHYDROGENASE, MITOCHONDRIAL"/>
    <property type="match status" value="1"/>
</dbReference>
<evidence type="ECO:0000259" key="9">
    <source>
        <dbReference type="Pfam" id="PF02771"/>
    </source>
</evidence>
<dbReference type="InterPro" id="IPR006089">
    <property type="entry name" value="Acyl-CoA_DH_CS"/>
</dbReference>
<keyword evidence="6" id="KW-0560">Oxidoreductase</keyword>
<dbReference type="InterPro" id="IPR009100">
    <property type="entry name" value="AcylCoA_DH/oxidase_NM_dom_sf"/>
</dbReference>
<reference evidence="10" key="1">
    <citation type="submission" date="2018-05" db="EMBL/GenBank/DDBJ databases">
        <authorList>
            <person name="Lanie J.A."/>
            <person name="Ng W.-L."/>
            <person name="Kazmierczak K.M."/>
            <person name="Andrzejewski T.M."/>
            <person name="Davidsen T.M."/>
            <person name="Wayne K.J."/>
            <person name="Tettelin H."/>
            <person name="Glass J.I."/>
            <person name="Rusch D."/>
            <person name="Podicherti R."/>
            <person name="Tsui H.-C.T."/>
            <person name="Winkler M.E."/>
        </authorList>
    </citation>
    <scope>NUCLEOTIDE SEQUENCE</scope>
</reference>
<feature type="domain" description="Acyl-CoA dehydrogenase/oxidase N-terminal" evidence="9">
    <location>
        <begin position="7"/>
        <end position="118"/>
    </location>
</feature>
<dbReference type="GO" id="GO:0033539">
    <property type="term" value="P:fatty acid beta-oxidation using acyl-CoA dehydrogenase"/>
    <property type="evidence" value="ECO:0007669"/>
    <property type="project" value="TreeGrafter"/>
</dbReference>
<dbReference type="GO" id="GO:0005737">
    <property type="term" value="C:cytoplasm"/>
    <property type="evidence" value="ECO:0007669"/>
    <property type="project" value="TreeGrafter"/>
</dbReference>
<dbReference type="GO" id="GO:0050660">
    <property type="term" value="F:flavin adenine dinucleotide binding"/>
    <property type="evidence" value="ECO:0007669"/>
    <property type="project" value="InterPro"/>
</dbReference>
<dbReference type="PROSITE" id="PS00072">
    <property type="entry name" value="ACYL_COA_DH_1"/>
    <property type="match status" value="1"/>
</dbReference>
<sequence length="387" mass="43030">MIDFTLTEEQQMLVEMTRSFVEKEMLPHEETLENTDTLPPELAASLRKRSMELGLHACNLPEKVGGGGLDAVSVMLIEKELGRTSLALAECAHRPLNILAACEDEQVTQFLEPTLRGEKRDCIAMTEPGAGSDLRGMKCKAVRDGGCWIINGEKHFISQAFVSDFCVLFAATGEEKTNKGIKKLISAFLVDFSDPGVEVAPGYKNVSHRGYTNNILRFDNARIPEWRIMGSEGDGFRLVNQWLGPTRLTVAATCVARAERAFEIALNYAATREQFGQKIGKFQGISFPLADMTTEIKLANLMLLETAWKIDRGTVTPEDCAMTKLYCTEMLARVADQALQTVGGMGLMEDLPLERIWRDARVERIWDGTSEIQRHIISRGLLRPLGS</sequence>
<dbReference type="InterPro" id="IPR009075">
    <property type="entry name" value="AcylCo_DH/oxidase_C"/>
</dbReference>
<name>A0A381NM03_9ZZZZ</name>
<dbReference type="Gene3D" id="1.20.140.10">
    <property type="entry name" value="Butyryl-CoA Dehydrogenase, subunit A, domain 3"/>
    <property type="match status" value="1"/>
</dbReference>
<dbReference type="FunFam" id="2.40.110.10:FF:000002">
    <property type="entry name" value="Acyl-CoA dehydrogenase fadE12"/>
    <property type="match status" value="1"/>
</dbReference>
<keyword evidence="5" id="KW-0274">FAD</keyword>
<evidence type="ECO:0000256" key="5">
    <source>
        <dbReference type="ARBA" id="ARBA00022827"/>
    </source>
</evidence>
<dbReference type="InterPro" id="IPR037069">
    <property type="entry name" value="AcylCoA_DH/ox_N_sf"/>
</dbReference>
<evidence type="ECO:0000256" key="6">
    <source>
        <dbReference type="ARBA" id="ARBA00023002"/>
    </source>
</evidence>
<dbReference type="FunFam" id="1.20.140.10:FF:000001">
    <property type="entry name" value="Acyl-CoA dehydrogenase"/>
    <property type="match status" value="1"/>
</dbReference>
<proteinExistence type="inferred from homology"/>
<feature type="domain" description="Acyl-CoA dehydrogenase/oxidase C-terminal" evidence="7">
    <location>
        <begin position="233"/>
        <end position="382"/>
    </location>
</feature>
<evidence type="ECO:0000256" key="4">
    <source>
        <dbReference type="ARBA" id="ARBA00022630"/>
    </source>
</evidence>
<evidence type="ECO:0000256" key="3">
    <source>
        <dbReference type="ARBA" id="ARBA00019125"/>
    </source>
</evidence>
<organism evidence="10">
    <name type="scientific">marine metagenome</name>
    <dbReference type="NCBI Taxonomy" id="408172"/>
    <lineage>
        <taxon>unclassified sequences</taxon>
        <taxon>metagenomes</taxon>
        <taxon>ecological metagenomes</taxon>
    </lineage>
</organism>
<dbReference type="AlphaFoldDB" id="A0A381NM03"/>